<reference evidence="1" key="1">
    <citation type="submission" date="2020-10" db="EMBL/GenBank/DDBJ databases">
        <authorList>
            <person name="Gilroy R."/>
        </authorList>
    </citation>
    <scope>NUCLEOTIDE SEQUENCE</scope>
    <source>
        <strain evidence="1">ChiSjej1B19-3389</strain>
    </source>
</reference>
<accession>A0A9D1CTG1</accession>
<evidence type="ECO:0000313" key="2">
    <source>
        <dbReference type="Proteomes" id="UP000886787"/>
    </source>
</evidence>
<organism evidence="1 2">
    <name type="scientific">Candidatus Scatavimonas merdigallinarum</name>
    <dbReference type="NCBI Taxonomy" id="2840914"/>
    <lineage>
        <taxon>Bacteria</taxon>
        <taxon>Bacillati</taxon>
        <taxon>Bacillota</taxon>
        <taxon>Clostridia</taxon>
        <taxon>Eubacteriales</taxon>
        <taxon>Oscillospiraceae</taxon>
        <taxon>Oscillospiraceae incertae sedis</taxon>
        <taxon>Candidatus Scatavimonas</taxon>
    </lineage>
</organism>
<protein>
    <submittedName>
        <fullName evidence="1">Uncharacterized protein</fullName>
    </submittedName>
</protein>
<proteinExistence type="predicted"/>
<sequence length="128" mass="14380">MITAKIYEDKNNDMVAVILEDGQCSNYIPCPEITALEADSFLAEAQLGFPEALPYEYDILVGLTMKEAAAREEQESTLIAQVDDKSVTIYPLRMSQEHQEFFQIELGDDVWQDLLERASSSDSVKLAL</sequence>
<dbReference type="AlphaFoldDB" id="A0A9D1CTG1"/>
<evidence type="ECO:0000313" key="1">
    <source>
        <dbReference type="EMBL" id="HIQ79656.1"/>
    </source>
</evidence>
<name>A0A9D1CTG1_9FIRM</name>
<dbReference type="EMBL" id="DVFW01000001">
    <property type="protein sequence ID" value="HIQ79656.1"/>
    <property type="molecule type" value="Genomic_DNA"/>
</dbReference>
<comment type="caution">
    <text evidence="1">The sequence shown here is derived from an EMBL/GenBank/DDBJ whole genome shotgun (WGS) entry which is preliminary data.</text>
</comment>
<reference evidence="1" key="2">
    <citation type="journal article" date="2021" name="PeerJ">
        <title>Extensive microbial diversity within the chicken gut microbiome revealed by metagenomics and culture.</title>
        <authorList>
            <person name="Gilroy R."/>
            <person name="Ravi A."/>
            <person name="Getino M."/>
            <person name="Pursley I."/>
            <person name="Horton D.L."/>
            <person name="Alikhan N.F."/>
            <person name="Baker D."/>
            <person name="Gharbi K."/>
            <person name="Hall N."/>
            <person name="Watson M."/>
            <person name="Adriaenssens E.M."/>
            <person name="Foster-Nyarko E."/>
            <person name="Jarju S."/>
            <person name="Secka A."/>
            <person name="Antonio M."/>
            <person name="Oren A."/>
            <person name="Chaudhuri R.R."/>
            <person name="La Ragione R."/>
            <person name="Hildebrand F."/>
            <person name="Pallen M.J."/>
        </authorList>
    </citation>
    <scope>NUCLEOTIDE SEQUENCE</scope>
    <source>
        <strain evidence="1">ChiSjej1B19-3389</strain>
    </source>
</reference>
<gene>
    <name evidence="1" type="ORF">IAD32_00025</name>
</gene>
<dbReference type="Proteomes" id="UP000886787">
    <property type="component" value="Unassembled WGS sequence"/>
</dbReference>